<dbReference type="Pfam" id="PF18962">
    <property type="entry name" value="Por_Secre_tail"/>
    <property type="match status" value="1"/>
</dbReference>
<evidence type="ECO:0000313" key="2">
    <source>
        <dbReference type="EMBL" id="HGT46649.1"/>
    </source>
</evidence>
<dbReference type="InterPro" id="IPR026444">
    <property type="entry name" value="Secre_tail"/>
</dbReference>
<protein>
    <submittedName>
        <fullName evidence="2">T9SS type A sorting domain-containing protein</fullName>
    </submittedName>
</protein>
<proteinExistence type="predicted"/>
<organism evidence="2">
    <name type="scientific">Ignavibacterium album</name>
    <dbReference type="NCBI Taxonomy" id="591197"/>
    <lineage>
        <taxon>Bacteria</taxon>
        <taxon>Pseudomonadati</taxon>
        <taxon>Ignavibacteriota</taxon>
        <taxon>Ignavibacteria</taxon>
        <taxon>Ignavibacteriales</taxon>
        <taxon>Ignavibacteriaceae</taxon>
        <taxon>Ignavibacterium</taxon>
    </lineage>
</organism>
<accession>A0A832DIE4</accession>
<feature type="domain" description="Secretion system C-terminal sorting" evidence="1">
    <location>
        <begin position="92"/>
        <end position="167"/>
    </location>
</feature>
<evidence type="ECO:0000259" key="1">
    <source>
        <dbReference type="Pfam" id="PF18962"/>
    </source>
</evidence>
<sequence length="170" mass="19562">MRINTSLGQGYYFFGENILRVLLYDRMGIKTVRSGNNFVAHLPFPISNPENVSVEKLILISVGNERLLDNKLEIKLGNPPPLPIEFELFQNFPNPFNPNTRIAYSIPQDVQVTLKVFDLLGNEIQTLVDELQKQNYYEVQFNAENLSSGVYFYQLKAGDFIQTKKMVLLR</sequence>
<dbReference type="AlphaFoldDB" id="A0A832DIE4"/>
<gene>
    <name evidence="2" type="ORF">ENS56_01280</name>
</gene>
<comment type="caution">
    <text evidence="2">The sequence shown here is derived from an EMBL/GenBank/DDBJ whole genome shotgun (WGS) entry which is preliminary data.</text>
</comment>
<reference evidence="2" key="1">
    <citation type="journal article" date="2020" name="mSystems">
        <title>Genome- and Community-Level Interaction Insights into Carbon Utilization and Element Cycling Functions of Hydrothermarchaeota in Hydrothermal Sediment.</title>
        <authorList>
            <person name="Zhou Z."/>
            <person name="Liu Y."/>
            <person name="Xu W."/>
            <person name="Pan J."/>
            <person name="Luo Z.H."/>
            <person name="Li M."/>
        </authorList>
    </citation>
    <scope>NUCLEOTIDE SEQUENCE [LARGE SCALE GENOMIC DNA]</scope>
    <source>
        <strain evidence="2">SpSt-500</strain>
    </source>
</reference>
<dbReference type="Gene3D" id="2.60.40.4070">
    <property type="match status" value="1"/>
</dbReference>
<dbReference type="EMBL" id="DSVI01000004">
    <property type="protein sequence ID" value="HGT46649.1"/>
    <property type="molecule type" value="Genomic_DNA"/>
</dbReference>
<name>A0A832DIE4_9BACT</name>
<dbReference type="NCBIfam" id="TIGR04183">
    <property type="entry name" value="Por_Secre_tail"/>
    <property type="match status" value="1"/>
</dbReference>